<sequence>MIVVTGATGSIGRALVGRLTRSGGHDVLAVVRRPAGDLGCDQALGDFDQPESIGGLLSPGDRLFLNSSLWPGFADAHRAVIDLAARAGVAQVVAVSVRDATPGAKLGGGMHGTVDAHLRKSGLPYAILQPTGFMQNLPREVRDGRFYGSYGPKPVNYIDTRDIAEVAAALLTRPVAESGDHVLTGPESLSHDQIAAAISTAIGHTVRYVNLPVPEMTAHLERQGIPQPHAGDLAELMADTGDGRWATTTTAVEDLTGRPPRPLSAFLADHRTAFVADGHRAAFVADGHRAAFVADGHRASFAEDHSGQGRTAS</sequence>
<dbReference type="SUPFAM" id="SSF51735">
    <property type="entry name" value="NAD(P)-binding Rossmann-fold domains"/>
    <property type="match status" value="1"/>
</dbReference>
<gene>
    <name evidence="2" type="ORF">GCM10022419_106780</name>
</gene>
<evidence type="ECO:0000259" key="1">
    <source>
        <dbReference type="Pfam" id="PF05368"/>
    </source>
</evidence>
<keyword evidence="3" id="KW-1185">Reference proteome</keyword>
<dbReference type="Proteomes" id="UP001500630">
    <property type="component" value="Unassembled WGS sequence"/>
</dbReference>
<proteinExistence type="predicted"/>
<dbReference type="Gene3D" id="3.90.25.10">
    <property type="entry name" value="UDP-galactose 4-epimerase, domain 1"/>
    <property type="match status" value="1"/>
</dbReference>
<dbReference type="Gene3D" id="3.40.50.720">
    <property type="entry name" value="NAD(P)-binding Rossmann-like Domain"/>
    <property type="match status" value="1"/>
</dbReference>
<organism evidence="2 3">
    <name type="scientific">Nonomuraea rosea</name>
    <dbReference type="NCBI Taxonomy" id="638574"/>
    <lineage>
        <taxon>Bacteria</taxon>
        <taxon>Bacillati</taxon>
        <taxon>Actinomycetota</taxon>
        <taxon>Actinomycetes</taxon>
        <taxon>Streptosporangiales</taxon>
        <taxon>Streptosporangiaceae</taxon>
        <taxon>Nonomuraea</taxon>
    </lineage>
</organism>
<dbReference type="RefSeq" id="WP_345574208.1">
    <property type="nucleotide sequence ID" value="NZ_BAABDQ010000040.1"/>
</dbReference>
<feature type="domain" description="NmrA-like" evidence="1">
    <location>
        <begin position="2"/>
        <end position="238"/>
    </location>
</feature>
<reference evidence="3" key="1">
    <citation type="journal article" date="2019" name="Int. J. Syst. Evol. Microbiol.">
        <title>The Global Catalogue of Microorganisms (GCM) 10K type strain sequencing project: providing services to taxonomists for standard genome sequencing and annotation.</title>
        <authorList>
            <consortium name="The Broad Institute Genomics Platform"/>
            <consortium name="The Broad Institute Genome Sequencing Center for Infectious Disease"/>
            <person name="Wu L."/>
            <person name="Ma J."/>
        </authorList>
    </citation>
    <scope>NUCLEOTIDE SEQUENCE [LARGE SCALE GENOMIC DNA]</scope>
    <source>
        <strain evidence="3">JCM 17326</strain>
    </source>
</reference>
<accession>A0ABP6ZCF9</accession>
<dbReference type="InterPro" id="IPR036291">
    <property type="entry name" value="NAD(P)-bd_dom_sf"/>
</dbReference>
<dbReference type="InterPro" id="IPR008030">
    <property type="entry name" value="NmrA-like"/>
</dbReference>
<dbReference type="PANTHER" id="PTHR43162:SF1">
    <property type="entry name" value="PRESTALK A DIFFERENTIATION PROTEIN A"/>
    <property type="match status" value="1"/>
</dbReference>
<dbReference type="InterPro" id="IPR051604">
    <property type="entry name" value="Ergot_Alk_Oxidoreductase"/>
</dbReference>
<name>A0ABP6ZCF9_9ACTN</name>
<protein>
    <submittedName>
        <fullName evidence="2">SDR family oxidoreductase</fullName>
    </submittedName>
</protein>
<evidence type="ECO:0000313" key="2">
    <source>
        <dbReference type="EMBL" id="GAA3604729.1"/>
    </source>
</evidence>
<dbReference type="EMBL" id="BAABDQ010000040">
    <property type="protein sequence ID" value="GAA3604729.1"/>
    <property type="molecule type" value="Genomic_DNA"/>
</dbReference>
<dbReference type="Pfam" id="PF05368">
    <property type="entry name" value="NmrA"/>
    <property type="match status" value="1"/>
</dbReference>
<comment type="caution">
    <text evidence="2">The sequence shown here is derived from an EMBL/GenBank/DDBJ whole genome shotgun (WGS) entry which is preliminary data.</text>
</comment>
<dbReference type="PANTHER" id="PTHR43162">
    <property type="match status" value="1"/>
</dbReference>
<evidence type="ECO:0000313" key="3">
    <source>
        <dbReference type="Proteomes" id="UP001500630"/>
    </source>
</evidence>